<feature type="domain" description="GPI inositol-deacylase winged helix" evidence="1">
    <location>
        <begin position="49"/>
        <end position="127"/>
    </location>
</feature>
<feature type="non-terminal residue" evidence="2">
    <location>
        <position position="1"/>
    </location>
</feature>
<dbReference type="Proteomes" id="UP000054321">
    <property type="component" value="Unassembled WGS sequence"/>
</dbReference>
<reference evidence="2 3" key="1">
    <citation type="submission" date="2014-04" db="EMBL/GenBank/DDBJ databases">
        <authorList>
            <consortium name="DOE Joint Genome Institute"/>
            <person name="Kuo A."/>
            <person name="Martino E."/>
            <person name="Perotto S."/>
            <person name="Kohler A."/>
            <person name="Nagy L.G."/>
            <person name="Floudas D."/>
            <person name="Copeland A."/>
            <person name="Barry K.W."/>
            <person name="Cichocki N."/>
            <person name="Veneault-Fourrey C."/>
            <person name="LaButti K."/>
            <person name="Lindquist E.A."/>
            <person name="Lipzen A."/>
            <person name="Lundell T."/>
            <person name="Morin E."/>
            <person name="Murat C."/>
            <person name="Sun H."/>
            <person name="Tunlid A."/>
            <person name="Henrissat B."/>
            <person name="Grigoriev I.V."/>
            <person name="Hibbett D.S."/>
            <person name="Martin F."/>
            <person name="Nordberg H.P."/>
            <person name="Cantor M.N."/>
            <person name="Hua S.X."/>
        </authorList>
    </citation>
    <scope>NUCLEOTIDE SEQUENCE [LARGE SCALE GENOMIC DNA]</scope>
    <source>
        <strain evidence="2 3">Zn</strain>
    </source>
</reference>
<dbReference type="InParanoid" id="A0A0C3HAE4"/>
<dbReference type="InterPro" id="IPR054471">
    <property type="entry name" value="GPIID_WHD"/>
</dbReference>
<evidence type="ECO:0000313" key="3">
    <source>
        <dbReference type="Proteomes" id="UP000054321"/>
    </source>
</evidence>
<evidence type="ECO:0000313" key="2">
    <source>
        <dbReference type="EMBL" id="KIN05221.1"/>
    </source>
</evidence>
<protein>
    <recommendedName>
        <fullName evidence="1">GPI inositol-deacylase winged helix domain-containing protein</fullName>
    </recommendedName>
</protein>
<sequence length="177" mass="20442">LDDKTTPRAVRSALILFQKRSPGSSEDEKREVLDSAYRDVMERIHGQKPGFRRLAEKVLSWIICAKRPLTILELQHALAVVVGDSKFDNDNLEQIDRIVSVCAGLVTIDEESGIIRLVHYTTQEYFERTQEMWFPGAESEITETCVAYLSFDIFRSGCCDSDYEYEERLKSNPFFQY</sequence>
<dbReference type="OrthoDB" id="195446at2759"/>
<feature type="non-terminal residue" evidence="2">
    <location>
        <position position="177"/>
    </location>
</feature>
<dbReference type="HOGENOM" id="CLU_119821_0_0_1"/>
<keyword evidence="3" id="KW-1185">Reference proteome</keyword>
<proteinExistence type="predicted"/>
<evidence type="ECO:0000259" key="1">
    <source>
        <dbReference type="Pfam" id="PF22939"/>
    </source>
</evidence>
<reference evidence="3" key="2">
    <citation type="submission" date="2015-01" db="EMBL/GenBank/DDBJ databases">
        <title>Evolutionary Origins and Diversification of the Mycorrhizal Mutualists.</title>
        <authorList>
            <consortium name="DOE Joint Genome Institute"/>
            <consortium name="Mycorrhizal Genomics Consortium"/>
            <person name="Kohler A."/>
            <person name="Kuo A."/>
            <person name="Nagy L.G."/>
            <person name="Floudas D."/>
            <person name="Copeland A."/>
            <person name="Barry K.W."/>
            <person name="Cichocki N."/>
            <person name="Veneault-Fourrey C."/>
            <person name="LaButti K."/>
            <person name="Lindquist E.A."/>
            <person name="Lipzen A."/>
            <person name="Lundell T."/>
            <person name="Morin E."/>
            <person name="Murat C."/>
            <person name="Riley R."/>
            <person name="Ohm R."/>
            <person name="Sun H."/>
            <person name="Tunlid A."/>
            <person name="Henrissat B."/>
            <person name="Grigoriev I.V."/>
            <person name="Hibbett D.S."/>
            <person name="Martin F."/>
        </authorList>
    </citation>
    <scope>NUCLEOTIDE SEQUENCE [LARGE SCALE GENOMIC DNA]</scope>
    <source>
        <strain evidence="3">Zn</strain>
    </source>
</reference>
<dbReference type="EMBL" id="KN832872">
    <property type="protein sequence ID" value="KIN05221.1"/>
    <property type="molecule type" value="Genomic_DNA"/>
</dbReference>
<accession>A0A0C3HAE4</accession>
<gene>
    <name evidence="2" type="ORF">OIDMADRAFT_77790</name>
</gene>
<dbReference type="STRING" id="913774.A0A0C3HAE4"/>
<dbReference type="Pfam" id="PF22939">
    <property type="entry name" value="WHD_GPIID"/>
    <property type="match status" value="1"/>
</dbReference>
<organism evidence="2 3">
    <name type="scientific">Oidiodendron maius (strain Zn)</name>
    <dbReference type="NCBI Taxonomy" id="913774"/>
    <lineage>
        <taxon>Eukaryota</taxon>
        <taxon>Fungi</taxon>
        <taxon>Dikarya</taxon>
        <taxon>Ascomycota</taxon>
        <taxon>Pezizomycotina</taxon>
        <taxon>Leotiomycetes</taxon>
        <taxon>Leotiomycetes incertae sedis</taxon>
        <taxon>Myxotrichaceae</taxon>
        <taxon>Oidiodendron</taxon>
    </lineage>
</organism>
<dbReference type="AlphaFoldDB" id="A0A0C3HAE4"/>
<dbReference type="PANTHER" id="PTHR10039">
    <property type="entry name" value="AMELOGENIN"/>
    <property type="match status" value="1"/>
</dbReference>
<name>A0A0C3HAE4_OIDMZ</name>
<dbReference type="PANTHER" id="PTHR10039:SF15">
    <property type="entry name" value="NACHT DOMAIN-CONTAINING PROTEIN"/>
    <property type="match status" value="1"/>
</dbReference>